<keyword evidence="1" id="KW-0732">Signal</keyword>
<dbReference type="Proteomes" id="UP001175147">
    <property type="component" value="Unassembled WGS sequence"/>
</dbReference>
<sequence>MKKFITAIIVFNISFISLYANGIALSTQSDTNTYSWIKGRQIVSVNLNPGYAGMFPPLLNTIFDNYQTFTGLVGFDLGQINDYLSAIEAKGSFWYVPNVSYTLLLHPRIGIEIGFGVQSMSFQLGVPKDKAADLAMNFIPAGSIPNVSVPDVPSIPGVDVPDIDIPGSDEVVDNIVNTLIGSDTYLKASLIYFPATIGVKFFAGKKKQIINTIRFGVEVLMYDIETQNGISGLHTKRHTIDTTMYFSYELGWTIELFPNKEWPVKPYIDISILEIGYYVRSGIPGLYADIHEGIGFFGSGLVDINAMIPTWDSFPKWSNYVSAIKFSLFPRVGFSLRF</sequence>
<reference evidence="2" key="1">
    <citation type="submission" date="2023-07" db="EMBL/GenBank/DDBJ databases">
        <title>Mucosal microbiota of week-old chicken and adult hens.</title>
        <authorList>
            <person name="Volf J."/>
            <person name="Karasova D."/>
            <person name="Crhanova M."/>
            <person name="Faldynova M."/>
            <person name="Prikrylova H."/>
            <person name="Zeman M."/>
            <person name="Babak V."/>
            <person name="Rajova J."/>
            <person name="Rychlik I."/>
        </authorList>
    </citation>
    <scope>NUCLEOTIDE SEQUENCE</scope>
    <source>
        <strain evidence="2">ET902</strain>
    </source>
</reference>
<protein>
    <submittedName>
        <fullName evidence="2">Uncharacterized protein</fullName>
    </submittedName>
</protein>
<feature type="chain" id="PRO_5046784216" evidence="1">
    <location>
        <begin position="23"/>
        <end position="338"/>
    </location>
</feature>
<evidence type="ECO:0000313" key="2">
    <source>
        <dbReference type="EMBL" id="MDO7019573.1"/>
    </source>
</evidence>
<name>A0ABT8YUW6_9SPIR</name>
<comment type="caution">
    <text evidence="2">The sequence shown here is derived from an EMBL/GenBank/DDBJ whole genome shotgun (WGS) entry which is preliminary data.</text>
</comment>
<evidence type="ECO:0000313" key="3">
    <source>
        <dbReference type="Proteomes" id="UP001175147"/>
    </source>
</evidence>
<feature type="signal peptide" evidence="1">
    <location>
        <begin position="1"/>
        <end position="22"/>
    </location>
</feature>
<keyword evidence="3" id="KW-1185">Reference proteome</keyword>
<dbReference type="EMBL" id="JAUPBM010000013">
    <property type="protein sequence ID" value="MDO7019573.1"/>
    <property type="molecule type" value="Genomic_DNA"/>
</dbReference>
<gene>
    <name evidence="2" type="ORF">Q5M86_02160</name>
</gene>
<accession>A0ABT8YUW6</accession>
<proteinExistence type="predicted"/>
<dbReference type="RefSeq" id="WP_304384808.1">
    <property type="nucleotide sequence ID" value="NZ_JAUPBL010000019.1"/>
</dbReference>
<evidence type="ECO:0000256" key="1">
    <source>
        <dbReference type="SAM" id="SignalP"/>
    </source>
</evidence>
<organism evidence="2 3">
    <name type="scientific">Brachyspira innocens</name>
    <dbReference type="NCBI Taxonomy" id="13264"/>
    <lineage>
        <taxon>Bacteria</taxon>
        <taxon>Pseudomonadati</taxon>
        <taxon>Spirochaetota</taxon>
        <taxon>Spirochaetia</taxon>
        <taxon>Brachyspirales</taxon>
        <taxon>Brachyspiraceae</taxon>
        <taxon>Brachyspira</taxon>
    </lineage>
</organism>